<feature type="compositionally biased region" description="Basic residues" evidence="1">
    <location>
        <begin position="180"/>
        <end position="196"/>
    </location>
</feature>
<reference evidence="2" key="3">
    <citation type="submission" date="2022-06" db="UniProtKB">
        <authorList>
            <consortium name="EnsemblPlants"/>
        </authorList>
    </citation>
    <scope>IDENTIFICATION</scope>
</reference>
<organism evidence="2 3">
    <name type="scientific">Triticum urartu</name>
    <name type="common">Red wild einkorn</name>
    <name type="synonym">Crithodium urartu</name>
    <dbReference type="NCBI Taxonomy" id="4572"/>
    <lineage>
        <taxon>Eukaryota</taxon>
        <taxon>Viridiplantae</taxon>
        <taxon>Streptophyta</taxon>
        <taxon>Embryophyta</taxon>
        <taxon>Tracheophyta</taxon>
        <taxon>Spermatophyta</taxon>
        <taxon>Magnoliopsida</taxon>
        <taxon>Liliopsida</taxon>
        <taxon>Poales</taxon>
        <taxon>Poaceae</taxon>
        <taxon>BOP clade</taxon>
        <taxon>Pooideae</taxon>
        <taxon>Triticodae</taxon>
        <taxon>Triticeae</taxon>
        <taxon>Triticinae</taxon>
        <taxon>Triticum</taxon>
    </lineage>
</organism>
<accession>A0A8R7V7U6</accession>
<dbReference type="EnsemblPlants" id="TuG1812G0700005354.01.T01">
    <property type="protein sequence ID" value="TuG1812G0700005354.01.T01.cds275794"/>
    <property type="gene ID" value="TuG1812G0700005354.01"/>
</dbReference>
<feature type="compositionally biased region" description="Basic and acidic residues" evidence="1">
    <location>
        <begin position="165"/>
        <end position="179"/>
    </location>
</feature>
<dbReference type="Proteomes" id="UP000015106">
    <property type="component" value="Chromosome 7"/>
</dbReference>
<sequence length="217" mass="24060">MNGWRPLLLPAFLQRRRAAALEVLVMVVVARRVVIMAATLARRVFVVITAPARRVGAGVRARLAALLVRRLLLAFAVARARVRRRCGRELRLGGPAGDRLGEERGPLVAGHDDHHVLLEIRGRLGRAGRRGLLPVGVARRLAIGGAVEEPGELPVGAGEDEQREGDEAQHRRQPAEEVRHRRLPRRVRRRRRRRRPREAAHGQELCSGPHGCVGVKA</sequence>
<dbReference type="AlphaFoldDB" id="A0A8R7V7U6"/>
<evidence type="ECO:0000256" key="1">
    <source>
        <dbReference type="SAM" id="MobiDB-lite"/>
    </source>
</evidence>
<reference evidence="2" key="2">
    <citation type="submission" date="2018-03" db="EMBL/GenBank/DDBJ databases">
        <title>The Triticum urartu genome reveals the dynamic nature of wheat genome evolution.</title>
        <authorList>
            <person name="Ling H."/>
            <person name="Ma B."/>
            <person name="Shi X."/>
            <person name="Liu H."/>
            <person name="Dong L."/>
            <person name="Sun H."/>
            <person name="Cao Y."/>
            <person name="Gao Q."/>
            <person name="Zheng S."/>
            <person name="Li Y."/>
            <person name="Yu Y."/>
            <person name="Du H."/>
            <person name="Qi M."/>
            <person name="Li Y."/>
            <person name="Yu H."/>
            <person name="Cui Y."/>
            <person name="Wang N."/>
            <person name="Chen C."/>
            <person name="Wu H."/>
            <person name="Zhao Y."/>
            <person name="Zhang J."/>
            <person name="Li Y."/>
            <person name="Zhou W."/>
            <person name="Zhang B."/>
            <person name="Hu W."/>
            <person name="Eijk M."/>
            <person name="Tang J."/>
            <person name="Witsenboer H."/>
            <person name="Zhao S."/>
            <person name="Li Z."/>
            <person name="Zhang A."/>
            <person name="Wang D."/>
            <person name="Liang C."/>
        </authorList>
    </citation>
    <scope>NUCLEOTIDE SEQUENCE [LARGE SCALE GENOMIC DNA]</scope>
    <source>
        <strain evidence="2">cv. G1812</strain>
    </source>
</reference>
<feature type="region of interest" description="Disordered" evidence="1">
    <location>
        <begin position="150"/>
        <end position="217"/>
    </location>
</feature>
<evidence type="ECO:0000313" key="3">
    <source>
        <dbReference type="Proteomes" id="UP000015106"/>
    </source>
</evidence>
<reference evidence="3" key="1">
    <citation type="journal article" date="2013" name="Nature">
        <title>Draft genome of the wheat A-genome progenitor Triticum urartu.</title>
        <authorList>
            <person name="Ling H.Q."/>
            <person name="Zhao S."/>
            <person name="Liu D."/>
            <person name="Wang J."/>
            <person name="Sun H."/>
            <person name="Zhang C."/>
            <person name="Fan H."/>
            <person name="Li D."/>
            <person name="Dong L."/>
            <person name="Tao Y."/>
            <person name="Gao C."/>
            <person name="Wu H."/>
            <person name="Li Y."/>
            <person name="Cui Y."/>
            <person name="Guo X."/>
            <person name="Zheng S."/>
            <person name="Wang B."/>
            <person name="Yu K."/>
            <person name="Liang Q."/>
            <person name="Yang W."/>
            <person name="Lou X."/>
            <person name="Chen J."/>
            <person name="Feng M."/>
            <person name="Jian J."/>
            <person name="Zhang X."/>
            <person name="Luo G."/>
            <person name="Jiang Y."/>
            <person name="Liu J."/>
            <person name="Wang Z."/>
            <person name="Sha Y."/>
            <person name="Zhang B."/>
            <person name="Wu H."/>
            <person name="Tang D."/>
            <person name="Shen Q."/>
            <person name="Xue P."/>
            <person name="Zou S."/>
            <person name="Wang X."/>
            <person name="Liu X."/>
            <person name="Wang F."/>
            <person name="Yang Y."/>
            <person name="An X."/>
            <person name="Dong Z."/>
            <person name="Zhang K."/>
            <person name="Zhang X."/>
            <person name="Luo M.C."/>
            <person name="Dvorak J."/>
            <person name="Tong Y."/>
            <person name="Wang J."/>
            <person name="Yang H."/>
            <person name="Li Z."/>
            <person name="Wang D."/>
            <person name="Zhang A."/>
            <person name="Wang J."/>
        </authorList>
    </citation>
    <scope>NUCLEOTIDE SEQUENCE</scope>
    <source>
        <strain evidence="3">cv. G1812</strain>
    </source>
</reference>
<dbReference type="Gramene" id="TuG1812G0700005354.01.T01">
    <property type="protein sequence ID" value="TuG1812G0700005354.01.T01.cds275794"/>
    <property type="gene ID" value="TuG1812G0700005354.01"/>
</dbReference>
<keyword evidence="3" id="KW-1185">Reference proteome</keyword>
<protein>
    <submittedName>
        <fullName evidence="2">Uncharacterized protein</fullName>
    </submittedName>
</protein>
<proteinExistence type="predicted"/>
<evidence type="ECO:0000313" key="2">
    <source>
        <dbReference type="EnsemblPlants" id="TuG1812G0700005354.01.T01.cds275794"/>
    </source>
</evidence>
<name>A0A8R7V7U6_TRIUA</name>